<evidence type="ECO:0008006" key="3">
    <source>
        <dbReference type="Google" id="ProtNLM"/>
    </source>
</evidence>
<dbReference type="Proteomes" id="UP000316008">
    <property type="component" value="Unassembled WGS sequence"/>
</dbReference>
<accession>A0A556N7V4</accession>
<sequence>MKIVSMLLVFILGSCIMGTENPFDDCGKSRPLNKKEKTLQKKLKQQFNDDVFISRVSYQYRPLYAGLNCEGFGKEYEITMLNWSNDQINDTLFRRKTIKELALHIYTSVLEDSIKNYIDEFKFTIGNFDSPDSLRFNLDILIKKSDIEKFLGEKLIVKNKQFKFVKITKEKDIKFTEVVDK</sequence>
<dbReference type="EMBL" id="VLPL01000001">
    <property type="protein sequence ID" value="TSJ48254.1"/>
    <property type="molecule type" value="Genomic_DNA"/>
</dbReference>
<organism evidence="1 2">
    <name type="scientific">Fluviicola chungangensis</name>
    <dbReference type="NCBI Taxonomy" id="2597671"/>
    <lineage>
        <taxon>Bacteria</taxon>
        <taxon>Pseudomonadati</taxon>
        <taxon>Bacteroidota</taxon>
        <taxon>Flavobacteriia</taxon>
        <taxon>Flavobacteriales</taxon>
        <taxon>Crocinitomicaceae</taxon>
        <taxon>Fluviicola</taxon>
    </lineage>
</organism>
<dbReference type="OrthoDB" id="9846932at2"/>
<protein>
    <recommendedName>
        <fullName evidence="3">Lipoprotein</fullName>
    </recommendedName>
</protein>
<evidence type="ECO:0000313" key="1">
    <source>
        <dbReference type="EMBL" id="TSJ48254.1"/>
    </source>
</evidence>
<dbReference type="RefSeq" id="WP_144331789.1">
    <property type="nucleotide sequence ID" value="NZ_VLPL01000001.1"/>
</dbReference>
<evidence type="ECO:0000313" key="2">
    <source>
        <dbReference type="Proteomes" id="UP000316008"/>
    </source>
</evidence>
<comment type="caution">
    <text evidence="1">The sequence shown here is derived from an EMBL/GenBank/DDBJ whole genome shotgun (WGS) entry which is preliminary data.</text>
</comment>
<gene>
    <name evidence="1" type="ORF">FO442_03690</name>
</gene>
<dbReference type="AlphaFoldDB" id="A0A556N7V4"/>
<name>A0A556N7V4_9FLAO</name>
<keyword evidence="2" id="KW-1185">Reference proteome</keyword>
<reference evidence="1 2" key="1">
    <citation type="submission" date="2019-07" db="EMBL/GenBank/DDBJ databases">
        <authorList>
            <person name="Huq M.A."/>
        </authorList>
    </citation>
    <scope>NUCLEOTIDE SEQUENCE [LARGE SCALE GENOMIC DNA]</scope>
    <source>
        <strain evidence="1 2">MAH-3</strain>
    </source>
</reference>
<dbReference type="PROSITE" id="PS51257">
    <property type="entry name" value="PROKAR_LIPOPROTEIN"/>
    <property type="match status" value="1"/>
</dbReference>
<proteinExistence type="predicted"/>